<protein>
    <recommendedName>
        <fullName evidence="2">C2H2-type domain-containing protein</fullName>
    </recommendedName>
</protein>
<dbReference type="Gene3D" id="3.30.160.60">
    <property type="entry name" value="Classic Zinc Finger"/>
    <property type="match status" value="1"/>
</dbReference>
<organism evidence="3 4">
    <name type="scientific">Penicillium frequentans</name>
    <dbReference type="NCBI Taxonomy" id="3151616"/>
    <lineage>
        <taxon>Eukaryota</taxon>
        <taxon>Fungi</taxon>
        <taxon>Dikarya</taxon>
        <taxon>Ascomycota</taxon>
        <taxon>Pezizomycotina</taxon>
        <taxon>Eurotiomycetes</taxon>
        <taxon>Eurotiomycetidae</taxon>
        <taxon>Eurotiales</taxon>
        <taxon>Aspergillaceae</taxon>
        <taxon>Penicillium</taxon>
    </lineage>
</organism>
<evidence type="ECO:0000313" key="4">
    <source>
        <dbReference type="Proteomes" id="UP001220324"/>
    </source>
</evidence>
<keyword evidence="1" id="KW-0862">Zinc</keyword>
<keyword evidence="1" id="KW-0863">Zinc-finger</keyword>
<reference evidence="3 4" key="1">
    <citation type="journal article" date="2023" name="IMA Fungus">
        <title>Comparative genomic study of the Penicillium genus elucidates a diverse pangenome and 15 lateral gene transfer events.</title>
        <authorList>
            <person name="Petersen C."/>
            <person name="Sorensen T."/>
            <person name="Nielsen M.R."/>
            <person name="Sondergaard T.E."/>
            <person name="Sorensen J.L."/>
            <person name="Fitzpatrick D.A."/>
            <person name="Frisvad J.C."/>
            <person name="Nielsen K.L."/>
        </authorList>
    </citation>
    <scope>NUCLEOTIDE SEQUENCE [LARGE SCALE GENOMIC DNA]</scope>
    <source>
        <strain evidence="3 4">IBT 35679</strain>
    </source>
</reference>
<dbReference type="Proteomes" id="UP001220324">
    <property type="component" value="Unassembled WGS sequence"/>
</dbReference>
<sequence>MPHDQFREYTKTPNDPPAMPIATRQEIELFDLDESLLHELPIDEFLRDLPADAAVHDLSLDLVNASTSFQSQGAYGNLGYTGTLPLRPMNYMANLLPGQIPEYRMSYSQPTYHEQSLTPTPYSYPTALGPHFVTAESTSWRIHPAAFGSSFTTQEPTLTSIHPAQLGGTPKSHRTQAETIRCDWQGCTYKGTFGRRAFKCPKCGRGFNRRENLQGHLESVHMSSRRRR</sequence>
<evidence type="ECO:0000256" key="1">
    <source>
        <dbReference type="PROSITE-ProRule" id="PRU00042"/>
    </source>
</evidence>
<comment type="caution">
    <text evidence="3">The sequence shown here is derived from an EMBL/GenBank/DDBJ whole genome shotgun (WGS) entry which is preliminary data.</text>
</comment>
<gene>
    <name evidence="3" type="ORF">N7494_011627</name>
</gene>
<dbReference type="Pfam" id="PF00096">
    <property type="entry name" value="zf-C2H2"/>
    <property type="match status" value="1"/>
</dbReference>
<name>A0AAD6GAB5_9EURO</name>
<proteinExistence type="predicted"/>
<dbReference type="PROSITE" id="PS50157">
    <property type="entry name" value="ZINC_FINGER_C2H2_2"/>
    <property type="match status" value="1"/>
</dbReference>
<evidence type="ECO:0000313" key="3">
    <source>
        <dbReference type="EMBL" id="KAJ5524977.1"/>
    </source>
</evidence>
<keyword evidence="4" id="KW-1185">Reference proteome</keyword>
<evidence type="ECO:0000259" key="2">
    <source>
        <dbReference type="PROSITE" id="PS50157"/>
    </source>
</evidence>
<dbReference type="SUPFAM" id="SSF57667">
    <property type="entry name" value="beta-beta-alpha zinc fingers"/>
    <property type="match status" value="1"/>
</dbReference>
<dbReference type="AlphaFoldDB" id="A0AAD6GAB5"/>
<dbReference type="InterPro" id="IPR036236">
    <property type="entry name" value="Znf_C2H2_sf"/>
</dbReference>
<dbReference type="GO" id="GO:0008270">
    <property type="term" value="F:zinc ion binding"/>
    <property type="evidence" value="ECO:0007669"/>
    <property type="project" value="UniProtKB-KW"/>
</dbReference>
<dbReference type="EMBL" id="JAQIZZ010000008">
    <property type="protein sequence ID" value="KAJ5524977.1"/>
    <property type="molecule type" value="Genomic_DNA"/>
</dbReference>
<feature type="domain" description="C2H2-type" evidence="2">
    <location>
        <begin position="198"/>
        <end position="226"/>
    </location>
</feature>
<dbReference type="InterPro" id="IPR013087">
    <property type="entry name" value="Znf_C2H2_type"/>
</dbReference>
<dbReference type="SMART" id="SM00355">
    <property type="entry name" value="ZnF_C2H2"/>
    <property type="match status" value="1"/>
</dbReference>
<dbReference type="PROSITE" id="PS00028">
    <property type="entry name" value="ZINC_FINGER_C2H2_1"/>
    <property type="match status" value="1"/>
</dbReference>
<keyword evidence="1" id="KW-0479">Metal-binding</keyword>
<accession>A0AAD6GAB5</accession>